<evidence type="ECO:0000313" key="2">
    <source>
        <dbReference type="Proteomes" id="UP001194468"/>
    </source>
</evidence>
<sequence length="133" mass="15198">MIFDHSCTAHSCWDGSRQVVPVSHVRIYRRKSPTGWIVVLLAITWQWGVCSVGGEHCGRMMIGQSPLHQCTSLLLLLSSEQLESVTAHCVERWTKGKNTSFEERLRGDFRPFPFLERVRLDSTFVGGHESRQQ</sequence>
<dbReference type="Proteomes" id="UP001194468">
    <property type="component" value="Unassembled WGS sequence"/>
</dbReference>
<evidence type="ECO:0000313" key="1">
    <source>
        <dbReference type="EMBL" id="KAF8452889.1"/>
    </source>
</evidence>
<proteinExistence type="predicted"/>
<keyword evidence="2" id="KW-1185">Reference proteome</keyword>
<dbReference type="EMBL" id="WHUW01000001">
    <property type="protein sequence ID" value="KAF8452889.1"/>
    <property type="molecule type" value="Genomic_DNA"/>
</dbReference>
<accession>A0AAD4GNM8</accession>
<comment type="caution">
    <text evidence="1">The sequence shown here is derived from an EMBL/GenBank/DDBJ whole genome shotgun (WGS) entry which is preliminary data.</text>
</comment>
<organism evidence="1 2">
    <name type="scientific">Boletus edulis BED1</name>
    <dbReference type="NCBI Taxonomy" id="1328754"/>
    <lineage>
        <taxon>Eukaryota</taxon>
        <taxon>Fungi</taxon>
        <taxon>Dikarya</taxon>
        <taxon>Basidiomycota</taxon>
        <taxon>Agaricomycotina</taxon>
        <taxon>Agaricomycetes</taxon>
        <taxon>Agaricomycetidae</taxon>
        <taxon>Boletales</taxon>
        <taxon>Boletineae</taxon>
        <taxon>Boletaceae</taxon>
        <taxon>Boletoideae</taxon>
        <taxon>Boletus</taxon>
    </lineage>
</organism>
<dbReference type="AlphaFoldDB" id="A0AAD4GNM8"/>
<reference evidence="1" key="2">
    <citation type="journal article" date="2020" name="Nat. Commun.">
        <title>Large-scale genome sequencing of mycorrhizal fungi provides insights into the early evolution of symbiotic traits.</title>
        <authorList>
            <person name="Miyauchi S."/>
            <person name="Kiss E."/>
            <person name="Kuo A."/>
            <person name="Drula E."/>
            <person name="Kohler A."/>
            <person name="Sanchez-Garcia M."/>
            <person name="Morin E."/>
            <person name="Andreopoulos B."/>
            <person name="Barry K.W."/>
            <person name="Bonito G."/>
            <person name="Buee M."/>
            <person name="Carver A."/>
            <person name="Chen C."/>
            <person name="Cichocki N."/>
            <person name="Clum A."/>
            <person name="Culley D."/>
            <person name="Crous P.W."/>
            <person name="Fauchery L."/>
            <person name="Girlanda M."/>
            <person name="Hayes R.D."/>
            <person name="Keri Z."/>
            <person name="LaButti K."/>
            <person name="Lipzen A."/>
            <person name="Lombard V."/>
            <person name="Magnuson J."/>
            <person name="Maillard F."/>
            <person name="Murat C."/>
            <person name="Nolan M."/>
            <person name="Ohm R.A."/>
            <person name="Pangilinan J."/>
            <person name="Pereira M.F."/>
            <person name="Perotto S."/>
            <person name="Peter M."/>
            <person name="Pfister S."/>
            <person name="Riley R."/>
            <person name="Sitrit Y."/>
            <person name="Stielow J.B."/>
            <person name="Szollosi G."/>
            <person name="Zifcakova L."/>
            <person name="Stursova M."/>
            <person name="Spatafora J.W."/>
            <person name="Tedersoo L."/>
            <person name="Vaario L.M."/>
            <person name="Yamada A."/>
            <person name="Yan M."/>
            <person name="Wang P."/>
            <person name="Xu J."/>
            <person name="Bruns T."/>
            <person name="Baldrian P."/>
            <person name="Vilgalys R."/>
            <person name="Dunand C."/>
            <person name="Henrissat B."/>
            <person name="Grigoriev I.V."/>
            <person name="Hibbett D."/>
            <person name="Nagy L.G."/>
            <person name="Martin F.M."/>
        </authorList>
    </citation>
    <scope>NUCLEOTIDE SEQUENCE</scope>
    <source>
        <strain evidence="1">BED1</strain>
    </source>
</reference>
<gene>
    <name evidence="1" type="ORF">L210DRAFT_680729</name>
</gene>
<protein>
    <submittedName>
        <fullName evidence="1">Uncharacterized protein</fullName>
    </submittedName>
</protein>
<reference evidence="1" key="1">
    <citation type="submission" date="2019-10" db="EMBL/GenBank/DDBJ databases">
        <authorList>
            <consortium name="DOE Joint Genome Institute"/>
            <person name="Kuo A."/>
            <person name="Miyauchi S."/>
            <person name="Kiss E."/>
            <person name="Drula E."/>
            <person name="Kohler A."/>
            <person name="Sanchez-Garcia M."/>
            <person name="Andreopoulos B."/>
            <person name="Barry K.W."/>
            <person name="Bonito G."/>
            <person name="Buee M."/>
            <person name="Carver A."/>
            <person name="Chen C."/>
            <person name="Cichocki N."/>
            <person name="Clum A."/>
            <person name="Culley D."/>
            <person name="Crous P.W."/>
            <person name="Fauchery L."/>
            <person name="Girlanda M."/>
            <person name="Hayes R."/>
            <person name="Keri Z."/>
            <person name="LaButti K."/>
            <person name="Lipzen A."/>
            <person name="Lombard V."/>
            <person name="Magnuson J."/>
            <person name="Maillard F."/>
            <person name="Morin E."/>
            <person name="Murat C."/>
            <person name="Nolan M."/>
            <person name="Ohm R."/>
            <person name="Pangilinan J."/>
            <person name="Pereira M."/>
            <person name="Perotto S."/>
            <person name="Peter M."/>
            <person name="Riley R."/>
            <person name="Sitrit Y."/>
            <person name="Stielow B."/>
            <person name="Szollosi G."/>
            <person name="Zifcakova L."/>
            <person name="Stursova M."/>
            <person name="Spatafora J.W."/>
            <person name="Tedersoo L."/>
            <person name="Vaario L.-M."/>
            <person name="Yamada A."/>
            <person name="Yan M."/>
            <person name="Wang P."/>
            <person name="Xu J."/>
            <person name="Bruns T."/>
            <person name="Baldrian P."/>
            <person name="Vilgalys R."/>
            <person name="Henrissat B."/>
            <person name="Grigoriev I.V."/>
            <person name="Hibbett D."/>
            <person name="Nagy L.G."/>
            <person name="Martin F.M."/>
        </authorList>
    </citation>
    <scope>NUCLEOTIDE SEQUENCE</scope>
    <source>
        <strain evidence="1">BED1</strain>
    </source>
</reference>
<name>A0AAD4GNM8_BOLED</name>